<sequence>MTGLGGVSALAREFDDCGFNDLSELRRLVRVAQGYGLLQGVAFHSLAPDGPHDEPFLLTLEADAGLAISSGVLQRCDFVPPGSVRGEDAVSWVLTLVDARVHVLRAAVSVCGWGGVAGELSKIRKLLESQEAGTGTEESR</sequence>
<dbReference type="Proteomes" id="UP000540423">
    <property type="component" value="Unassembled WGS sequence"/>
</dbReference>
<dbReference type="RefSeq" id="WP_185031841.1">
    <property type="nucleotide sequence ID" value="NZ_BNBN01000001.1"/>
</dbReference>
<keyword evidence="2" id="KW-1185">Reference proteome</keyword>
<comment type="caution">
    <text evidence="1">The sequence shown here is derived from an EMBL/GenBank/DDBJ whole genome shotgun (WGS) entry which is preliminary data.</text>
</comment>
<dbReference type="AlphaFoldDB" id="A0A7X0HG01"/>
<evidence type="ECO:0000313" key="2">
    <source>
        <dbReference type="Proteomes" id="UP000540423"/>
    </source>
</evidence>
<evidence type="ECO:0000313" key="1">
    <source>
        <dbReference type="EMBL" id="MBB6436941.1"/>
    </source>
</evidence>
<protein>
    <submittedName>
        <fullName evidence="1">Uncharacterized protein</fullName>
    </submittedName>
</protein>
<organism evidence="1 2">
    <name type="scientific">Streptomyces candidus</name>
    <dbReference type="NCBI Taxonomy" id="67283"/>
    <lineage>
        <taxon>Bacteria</taxon>
        <taxon>Bacillati</taxon>
        <taxon>Actinomycetota</taxon>
        <taxon>Actinomycetes</taxon>
        <taxon>Kitasatosporales</taxon>
        <taxon>Streptomycetaceae</taxon>
        <taxon>Streptomyces</taxon>
    </lineage>
</organism>
<name>A0A7X0HG01_9ACTN</name>
<proteinExistence type="predicted"/>
<accession>A0A7X0HG01</accession>
<reference evidence="1 2" key="1">
    <citation type="submission" date="2020-08" db="EMBL/GenBank/DDBJ databases">
        <title>Genomic Encyclopedia of Type Strains, Phase IV (KMG-IV): sequencing the most valuable type-strain genomes for metagenomic binning, comparative biology and taxonomic classification.</title>
        <authorList>
            <person name="Goeker M."/>
        </authorList>
    </citation>
    <scope>NUCLEOTIDE SEQUENCE [LARGE SCALE GENOMIC DNA]</scope>
    <source>
        <strain evidence="1 2">DSM 40141</strain>
    </source>
</reference>
<dbReference type="EMBL" id="JACHEM010000008">
    <property type="protein sequence ID" value="MBB6436941.1"/>
    <property type="molecule type" value="Genomic_DNA"/>
</dbReference>
<gene>
    <name evidence="1" type="ORF">HNQ79_003416</name>
</gene>